<proteinExistence type="evidence at transcript level"/>
<sequence length="226" mass="26487">MAGLFGGHFPEYNQFFHIVNSHCKLMMWTIFLCSEMCTVAENTPQAEITTHPILDIRKVFNTSRRQWVFKQTMSNVEIYQDTSTTISFQQQCMFIKKIEISNATLEFWLKMIVNGEKVQIRMRGQFVQNGINSPISMTVTDLSANETSPFETMTLGYTWSGCSVFYITALEEGVKDQRDETRRRECQMYIRNDVSKSPDDQCKRFYKQNCKNQHYIIYKKSCESTK</sequence>
<organism evidence="1">
    <name type="scientific">Amblyomma maculatum</name>
    <name type="common">Gulf Coast tick</name>
    <dbReference type="NCBI Taxonomy" id="34609"/>
    <lineage>
        <taxon>Eukaryota</taxon>
        <taxon>Metazoa</taxon>
        <taxon>Ecdysozoa</taxon>
        <taxon>Arthropoda</taxon>
        <taxon>Chelicerata</taxon>
        <taxon>Arachnida</taxon>
        <taxon>Acari</taxon>
        <taxon>Parasitiformes</taxon>
        <taxon>Ixodida</taxon>
        <taxon>Ixodoidea</taxon>
        <taxon>Ixodidae</taxon>
        <taxon>Amblyomminae</taxon>
        <taxon>Amblyomma</taxon>
    </lineage>
</organism>
<dbReference type="InterPro" id="IPR012674">
    <property type="entry name" value="Calycin"/>
</dbReference>
<evidence type="ECO:0008006" key="2">
    <source>
        <dbReference type="Google" id="ProtNLM"/>
    </source>
</evidence>
<protein>
    <recommendedName>
        <fullName evidence="2">Lipocalin/cytosolic fatty-acid binding domain-containing protein</fullName>
    </recommendedName>
</protein>
<dbReference type="SUPFAM" id="SSF50814">
    <property type="entry name" value="Lipocalins"/>
    <property type="match status" value="1"/>
</dbReference>
<reference evidence="1" key="1">
    <citation type="journal article" date="2011" name="PLoS ONE">
        <title>A deep insight into the sialotranscriptome of the gulf coast tick, Amblyomma maculatum.</title>
        <authorList>
            <person name="Karim S."/>
            <person name="Singh P."/>
            <person name="Ribeiro J.M."/>
        </authorList>
    </citation>
    <scope>NUCLEOTIDE SEQUENCE</scope>
    <source>
        <tissue evidence="1">Salivary gland</tissue>
    </source>
</reference>
<evidence type="ECO:0000313" key="1">
    <source>
        <dbReference type="EMBL" id="AEO35627.1"/>
    </source>
</evidence>
<dbReference type="Gene3D" id="2.40.128.20">
    <property type="match status" value="1"/>
</dbReference>
<dbReference type="EMBL" id="JO844010">
    <property type="protein sequence ID" value="AEO35627.1"/>
    <property type="molecule type" value="mRNA"/>
</dbReference>
<name>G3MQ59_AMBMU</name>
<accession>G3MQ59</accession>
<dbReference type="AlphaFoldDB" id="G3MQ59"/>